<name>A0A2M8Z9L4_9FIRM</name>
<reference evidence="3 4" key="1">
    <citation type="submission" date="2017-11" db="EMBL/GenBank/DDBJ databases">
        <title>Understudied soil microbes with underappreciated capabilities: Untangling the Clostridium saccharolyticum group.</title>
        <authorList>
            <person name="Leschine S."/>
        </authorList>
    </citation>
    <scope>NUCLEOTIDE SEQUENCE [LARGE SCALE GENOMIC DNA]</scope>
    <source>
        <strain evidence="3 4">18A</strain>
    </source>
</reference>
<gene>
    <name evidence="3" type="ORF">H171_3693</name>
</gene>
<evidence type="ECO:0000256" key="1">
    <source>
        <dbReference type="SAM" id="MobiDB-lite"/>
    </source>
</evidence>
<feature type="domain" description="Phosphoadenosine phosphosulphate reductase" evidence="2">
    <location>
        <begin position="41"/>
        <end position="224"/>
    </location>
</feature>
<dbReference type="Proteomes" id="UP000231092">
    <property type="component" value="Unassembled WGS sequence"/>
</dbReference>
<evidence type="ECO:0000313" key="4">
    <source>
        <dbReference type="Proteomes" id="UP000231092"/>
    </source>
</evidence>
<dbReference type="NCBIfam" id="NF005316">
    <property type="entry name" value="PRK06850.1"/>
    <property type="match status" value="1"/>
</dbReference>
<dbReference type="Gene3D" id="3.40.50.620">
    <property type="entry name" value="HUPs"/>
    <property type="match status" value="1"/>
</dbReference>
<dbReference type="InterPro" id="IPR002500">
    <property type="entry name" value="PAPS_reduct_dom"/>
</dbReference>
<dbReference type="GO" id="GO:0003824">
    <property type="term" value="F:catalytic activity"/>
    <property type="evidence" value="ECO:0007669"/>
    <property type="project" value="InterPro"/>
</dbReference>
<dbReference type="OrthoDB" id="9774475at2"/>
<dbReference type="Pfam" id="PF01507">
    <property type="entry name" value="PAPS_reduct"/>
    <property type="match status" value="1"/>
</dbReference>
<dbReference type="SUPFAM" id="SSF52402">
    <property type="entry name" value="Adenine nucleotide alpha hydrolases-like"/>
    <property type="match status" value="1"/>
</dbReference>
<sequence length="516" mass="60045">MAEKCATCEVNKRDVTITKEIIVGLMETVRNLYLVDDIPWVIGYSGGKDSTATLQLVWLSLSTLPKEQLKKPVHIINTDTLVESPVISKWVQNSLNLMDKAAVEQGLPFLTHSLTPAYNNTFWVNLIGKGYPFPRKKLRWCTDRLKIQPVNSFVKEKIAEHGEVIMVIGTRKAESARRAQTMAYYEKKRVRELLSPNQSMVNELVFSPLEDWNDNDVWVFLMQYKNPWGYSNKELLTLYKGATADGECPMMVEKGLPSCGKSRFGCWVCTMVEKDKSMEAMIANDDEKAWMTPLLEFRNKFGDEESDREKRGFRKMAGYLQGSYKQLHHGPYLKEVREEWLRDLLEIQKDINENGPKEFENLELITLPELRNIRRIWVFDKHEFDDSLPRIYEAVLGKKFDDPEWIASDAFKSEEWDILKNVVSELYPDEELAFEMAYSLIDIENRSNSLNQRKGITDSLENIIQRTYYKNEKDATEFYLNQVIRKKELGGKYNEKVLDSSYDEPEEDDEDEDCSE</sequence>
<dbReference type="NCBIfam" id="TIGR03183">
    <property type="entry name" value="DNA_S_dndC"/>
    <property type="match status" value="1"/>
</dbReference>
<protein>
    <submittedName>
        <fullName evidence="3">DNA sulfur modification protein DndC</fullName>
    </submittedName>
</protein>
<feature type="region of interest" description="Disordered" evidence="1">
    <location>
        <begin position="495"/>
        <end position="516"/>
    </location>
</feature>
<feature type="compositionally biased region" description="Acidic residues" evidence="1">
    <location>
        <begin position="501"/>
        <end position="516"/>
    </location>
</feature>
<evidence type="ECO:0000259" key="2">
    <source>
        <dbReference type="Pfam" id="PF01507"/>
    </source>
</evidence>
<dbReference type="RefSeq" id="WP_100306405.1">
    <property type="nucleotide sequence ID" value="NZ_PGET01000001.1"/>
</dbReference>
<proteinExistence type="predicted"/>
<dbReference type="AlphaFoldDB" id="A0A2M8Z9L4"/>
<accession>A0A2M8Z9L4</accession>
<organism evidence="3 4">
    <name type="scientific">[Clostridium] celerecrescens 18A</name>
    <dbReference type="NCBI Taxonomy" id="1286362"/>
    <lineage>
        <taxon>Bacteria</taxon>
        <taxon>Bacillati</taxon>
        <taxon>Bacillota</taxon>
        <taxon>Clostridia</taxon>
        <taxon>Lachnospirales</taxon>
        <taxon>Lachnospiraceae</taxon>
        <taxon>Lacrimispora</taxon>
    </lineage>
</organism>
<dbReference type="InterPro" id="IPR014729">
    <property type="entry name" value="Rossmann-like_a/b/a_fold"/>
</dbReference>
<evidence type="ECO:0000313" key="3">
    <source>
        <dbReference type="EMBL" id="PJJ30119.1"/>
    </source>
</evidence>
<dbReference type="InterPro" id="IPR017598">
    <property type="entry name" value="SulphurTrfase_DndC"/>
</dbReference>
<dbReference type="PANTHER" id="PTHR43196">
    <property type="entry name" value="SULFATE ADENYLYLTRANSFERASE SUBUNIT 2"/>
    <property type="match status" value="1"/>
</dbReference>
<dbReference type="InterPro" id="IPR050128">
    <property type="entry name" value="Sulfate_adenylyltrnsfr_sub2"/>
</dbReference>
<dbReference type="PANTHER" id="PTHR43196:SF2">
    <property type="entry name" value="PHOSPHOADENOSINE PHOSPHOSULFATE REDUCTASE"/>
    <property type="match status" value="1"/>
</dbReference>
<dbReference type="EMBL" id="PGET01000001">
    <property type="protein sequence ID" value="PJJ30119.1"/>
    <property type="molecule type" value="Genomic_DNA"/>
</dbReference>
<comment type="caution">
    <text evidence="3">The sequence shown here is derived from an EMBL/GenBank/DDBJ whole genome shotgun (WGS) entry which is preliminary data.</text>
</comment>